<reference evidence="1" key="1">
    <citation type="submission" date="2015-07" db="EMBL/GenBank/DDBJ databases">
        <title>MeaNS - Measles Nucleotide Surveillance Program.</title>
        <authorList>
            <person name="Tran T."/>
            <person name="Druce J."/>
        </authorList>
    </citation>
    <scope>NUCLEOTIDE SEQUENCE</scope>
    <source>
        <strain evidence="1">UCB-OBI-ISO-001</strain>
        <tissue evidence="1">Gonad</tissue>
    </source>
</reference>
<dbReference type="EMBL" id="KQ421809">
    <property type="protein sequence ID" value="KOF76387.1"/>
    <property type="molecule type" value="Genomic_DNA"/>
</dbReference>
<gene>
    <name evidence="1" type="ORF">OCBIM_22033423mg</name>
</gene>
<dbReference type="Gene3D" id="3.60.10.10">
    <property type="entry name" value="Endonuclease/exonuclease/phosphatase"/>
    <property type="match status" value="1"/>
</dbReference>
<sequence length="88" mass="9917">MSHSNETVGKFYDDLAQLLRKVPISDKLVILGDINARAGKDNVSWPVLGRHESGKYNKNGVALLTFCTYNNQVVTNTLFKQKNKYKTT</sequence>
<organism evidence="1">
    <name type="scientific">Octopus bimaculoides</name>
    <name type="common">California two-spotted octopus</name>
    <dbReference type="NCBI Taxonomy" id="37653"/>
    <lineage>
        <taxon>Eukaryota</taxon>
        <taxon>Metazoa</taxon>
        <taxon>Spiralia</taxon>
        <taxon>Lophotrochozoa</taxon>
        <taxon>Mollusca</taxon>
        <taxon>Cephalopoda</taxon>
        <taxon>Coleoidea</taxon>
        <taxon>Octopodiformes</taxon>
        <taxon>Octopoda</taxon>
        <taxon>Incirrata</taxon>
        <taxon>Octopodidae</taxon>
        <taxon>Octopus</taxon>
    </lineage>
</organism>
<dbReference type="STRING" id="37653.A0A0L8GH98"/>
<dbReference type="InterPro" id="IPR036691">
    <property type="entry name" value="Endo/exonu/phosph_ase_sf"/>
</dbReference>
<evidence type="ECO:0000313" key="1">
    <source>
        <dbReference type="EMBL" id="KOF76387.1"/>
    </source>
</evidence>
<name>A0A0L8GH98_OCTBM</name>
<proteinExistence type="predicted"/>
<accession>A0A0L8GH98</accession>
<protein>
    <recommendedName>
        <fullName evidence="2">Endonuclease/exonuclease/phosphatase domain-containing protein</fullName>
    </recommendedName>
</protein>
<evidence type="ECO:0008006" key="2">
    <source>
        <dbReference type="Google" id="ProtNLM"/>
    </source>
</evidence>
<dbReference type="AlphaFoldDB" id="A0A0L8GH98"/>